<comment type="similarity">
    <text evidence="1">Belongs to the TonB-dependent receptor family.</text>
</comment>
<keyword evidence="1" id="KW-0998">Cell outer membrane</keyword>
<dbReference type="SUPFAM" id="SSF49464">
    <property type="entry name" value="Carboxypeptidase regulatory domain-like"/>
    <property type="match status" value="1"/>
</dbReference>
<keyword evidence="1" id="KW-0472">Membrane</keyword>
<dbReference type="AlphaFoldDB" id="A0A5B8VKK9"/>
<keyword evidence="4" id="KW-1185">Reference proteome</keyword>
<protein>
    <recommendedName>
        <fullName evidence="2">TonB-dependent receptor plug domain-containing protein</fullName>
    </recommendedName>
</protein>
<dbReference type="RefSeq" id="WP_146780873.1">
    <property type="nucleotide sequence ID" value="NZ_CP042434.1"/>
</dbReference>
<dbReference type="OrthoDB" id="676659at2"/>
<accession>A0A5B8VKK9</accession>
<evidence type="ECO:0000256" key="1">
    <source>
        <dbReference type="PROSITE-ProRule" id="PRU01360"/>
    </source>
</evidence>
<dbReference type="Pfam" id="PF07715">
    <property type="entry name" value="Plug"/>
    <property type="match status" value="1"/>
</dbReference>
<reference evidence="3 4" key="1">
    <citation type="journal article" date="2017" name="Int. J. Syst. Evol. Microbiol.">
        <title>Arachidicoccus ginsenosidivorans sp. nov., with ginsenoside-converting activity isolated from ginseng cultivating soil.</title>
        <authorList>
            <person name="Siddiqi M.Z."/>
            <person name="Aslam Z."/>
            <person name="Im W.T."/>
        </authorList>
    </citation>
    <scope>NUCLEOTIDE SEQUENCE [LARGE SCALE GENOMIC DNA]</scope>
    <source>
        <strain evidence="3 4">Gsoil 809</strain>
    </source>
</reference>
<dbReference type="Pfam" id="PF13715">
    <property type="entry name" value="CarbopepD_reg_2"/>
    <property type="match status" value="1"/>
</dbReference>
<evidence type="ECO:0000259" key="2">
    <source>
        <dbReference type="Pfam" id="PF07715"/>
    </source>
</evidence>
<dbReference type="InterPro" id="IPR012910">
    <property type="entry name" value="Plug_dom"/>
</dbReference>
<keyword evidence="1" id="KW-0812">Transmembrane</keyword>
<dbReference type="KEGG" id="agi:FSB73_07240"/>
<dbReference type="PROSITE" id="PS52016">
    <property type="entry name" value="TONB_DEPENDENT_REC_3"/>
    <property type="match status" value="1"/>
</dbReference>
<gene>
    <name evidence="3" type="ORF">FSB73_07240</name>
</gene>
<dbReference type="EMBL" id="CP042434">
    <property type="protein sequence ID" value="QEC71495.1"/>
    <property type="molecule type" value="Genomic_DNA"/>
</dbReference>
<dbReference type="Proteomes" id="UP000321291">
    <property type="component" value="Chromosome"/>
</dbReference>
<evidence type="ECO:0000313" key="4">
    <source>
        <dbReference type="Proteomes" id="UP000321291"/>
    </source>
</evidence>
<evidence type="ECO:0000313" key="3">
    <source>
        <dbReference type="EMBL" id="QEC71495.1"/>
    </source>
</evidence>
<dbReference type="Gene3D" id="2.60.40.1120">
    <property type="entry name" value="Carboxypeptidase-like, regulatory domain"/>
    <property type="match status" value="1"/>
</dbReference>
<dbReference type="SUPFAM" id="SSF56935">
    <property type="entry name" value="Porins"/>
    <property type="match status" value="1"/>
</dbReference>
<dbReference type="InterPro" id="IPR008969">
    <property type="entry name" value="CarboxyPept-like_regulatory"/>
</dbReference>
<keyword evidence="1" id="KW-1134">Transmembrane beta strand</keyword>
<name>A0A5B8VKK9_9BACT</name>
<organism evidence="3 4">
    <name type="scientific">Arachidicoccus ginsenosidivorans</name>
    <dbReference type="NCBI Taxonomy" id="496057"/>
    <lineage>
        <taxon>Bacteria</taxon>
        <taxon>Pseudomonadati</taxon>
        <taxon>Bacteroidota</taxon>
        <taxon>Chitinophagia</taxon>
        <taxon>Chitinophagales</taxon>
        <taxon>Chitinophagaceae</taxon>
        <taxon>Arachidicoccus</taxon>
    </lineage>
</organism>
<dbReference type="InterPro" id="IPR039426">
    <property type="entry name" value="TonB-dep_rcpt-like"/>
</dbReference>
<proteinExistence type="inferred from homology"/>
<sequence length="207" mass="21708">MKYLSNPCKNKIRIIAFQKGFFLMTLILLCSLIGYGQNAMTVQGIVTNKDSGLPIDGASVMIKGTTKGTITDDQGHYKITVNNDATLVFSYVGFETLEKPVTGLEQLNVSLVSVSGTMDVVVVAGAIMKKSDLTGAVATISADQIAATPTTDINQAIQGKLPGVYVKSSAQPGSGASIQIRGINSIQYGTSPIFVVDGTIIDGGITR</sequence>
<dbReference type="GO" id="GO:0009279">
    <property type="term" value="C:cell outer membrane"/>
    <property type="evidence" value="ECO:0007669"/>
    <property type="project" value="UniProtKB-SubCell"/>
</dbReference>
<dbReference type="Gene3D" id="2.170.130.10">
    <property type="entry name" value="TonB-dependent receptor, plug domain"/>
    <property type="match status" value="1"/>
</dbReference>
<dbReference type="InterPro" id="IPR037066">
    <property type="entry name" value="Plug_dom_sf"/>
</dbReference>
<feature type="domain" description="TonB-dependent receptor plug" evidence="2">
    <location>
        <begin position="130"/>
        <end position="201"/>
    </location>
</feature>
<comment type="subcellular location">
    <subcellularLocation>
        <location evidence="1">Cell outer membrane</location>
        <topology evidence="1">Multi-pass membrane protein</topology>
    </subcellularLocation>
</comment>
<keyword evidence="1" id="KW-0813">Transport</keyword>